<dbReference type="PANTHER" id="PTHR11748">
    <property type="entry name" value="D-LACTATE DEHYDROGENASE"/>
    <property type="match status" value="1"/>
</dbReference>
<dbReference type="InterPro" id="IPR009051">
    <property type="entry name" value="Helical_ferredxn"/>
</dbReference>
<dbReference type="InterPro" id="IPR016169">
    <property type="entry name" value="FAD-bd_PCMH_sub2"/>
</dbReference>
<reference evidence="14" key="1">
    <citation type="submission" date="2016-06" db="EMBL/GenBank/DDBJ databases">
        <authorList>
            <person name="Varghese N."/>
        </authorList>
    </citation>
    <scope>NUCLEOTIDE SEQUENCE [LARGE SCALE GENOMIC DNA]</scope>
    <source>
        <strain evidence="14">DSM 46123</strain>
    </source>
</reference>
<dbReference type="InterPro" id="IPR006094">
    <property type="entry name" value="Oxid_FAD_bind_N"/>
</dbReference>
<dbReference type="PROSITE" id="PS51387">
    <property type="entry name" value="FAD_PCMH"/>
    <property type="match status" value="1"/>
</dbReference>
<dbReference type="Pfam" id="PF13183">
    <property type="entry name" value="Fer4_8"/>
    <property type="match status" value="1"/>
</dbReference>
<keyword evidence="6" id="KW-0809">Transit peptide</keyword>
<dbReference type="InterPro" id="IPR004017">
    <property type="entry name" value="Cys_rich_dom"/>
</dbReference>
<dbReference type="GO" id="GO:0046872">
    <property type="term" value="F:metal ion binding"/>
    <property type="evidence" value="ECO:0007669"/>
    <property type="project" value="UniProtKB-KW"/>
</dbReference>
<evidence type="ECO:0000313" key="13">
    <source>
        <dbReference type="EMBL" id="SCL27407.1"/>
    </source>
</evidence>
<dbReference type="InterPro" id="IPR017900">
    <property type="entry name" value="4Fe4S_Fe_S_CS"/>
</dbReference>
<gene>
    <name evidence="13" type="ORF">GA0074694_4803</name>
</gene>
<dbReference type="RefSeq" id="WP_091461875.1">
    <property type="nucleotide sequence ID" value="NZ_FMHU01000002.1"/>
</dbReference>
<evidence type="ECO:0000256" key="2">
    <source>
        <dbReference type="ARBA" id="ARBA00008000"/>
    </source>
</evidence>
<evidence type="ECO:0000256" key="7">
    <source>
        <dbReference type="ARBA" id="ARBA00023002"/>
    </source>
</evidence>
<evidence type="ECO:0000256" key="9">
    <source>
        <dbReference type="ARBA" id="ARBA00023014"/>
    </source>
</evidence>
<proteinExistence type="inferred from homology"/>
<dbReference type="InterPro" id="IPR016164">
    <property type="entry name" value="FAD-linked_Oxase-like_C"/>
</dbReference>
<dbReference type="PANTHER" id="PTHR11748:SF111">
    <property type="entry name" value="D-LACTATE DEHYDROGENASE, MITOCHONDRIAL-RELATED"/>
    <property type="match status" value="1"/>
</dbReference>
<dbReference type="SUPFAM" id="SSF55103">
    <property type="entry name" value="FAD-linked oxidases, C-terminal domain"/>
    <property type="match status" value="1"/>
</dbReference>
<dbReference type="GO" id="GO:0051536">
    <property type="term" value="F:iron-sulfur cluster binding"/>
    <property type="evidence" value="ECO:0007669"/>
    <property type="project" value="UniProtKB-KW"/>
</dbReference>
<dbReference type="Gene3D" id="3.30.465.10">
    <property type="match status" value="1"/>
</dbReference>
<evidence type="ECO:0000256" key="1">
    <source>
        <dbReference type="ARBA" id="ARBA00001974"/>
    </source>
</evidence>
<evidence type="ECO:0000256" key="8">
    <source>
        <dbReference type="ARBA" id="ARBA00023004"/>
    </source>
</evidence>
<dbReference type="Proteomes" id="UP000198906">
    <property type="component" value="Unassembled WGS sequence"/>
</dbReference>
<evidence type="ECO:0000259" key="11">
    <source>
        <dbReference type="PROSITE" id="PS51379"/>
    </source>
</evidence>
<dbReference type="SUPFAM" id="SSF56176">
    <property type="entry name" value="FAD-binding/transporter-associated domain-like"/>
    <property type="match status" value="1"/>
</dbReference>
<keyword evidence="8" id="KW-0408">Iron</keyword>
<dbReference type="Pfam" id="PF01565">
    <property type="entry name" value="FAD_binding_4"/>
    <property type="match status" value="1"/>
</dbReference>
<dbReference type="EMBL" id="FMHU01000002">
    <property type="protein sequence ID" value="SCL27407.1"/>
    <property type="molecule type" value="Genomic_DNA"/>
</dbReference>
<organism evidence="13 14">
    <name type="scientific">Micromonospora inyonensis</name>
    <dbReference type="NCBI Taxonomy" id="47866"/>
    <lineage>
        <taxon>Bacteria</taxon>
        <taxon>Bacillati</taxon>
        <taxon>Actinomycetota</taxon>
        <taxon>Actinomycetes</taxon>
        <taxon>Micromonosporales</taxon>
        <taxon>Micromonosporaceae</taxon>
        <taxon>Micromonospora</taxon>
    </lineage>
</organism>
<evidence type="ECO:0000313" key="14">
    <source>
        <dbReference type="Proteomes" id="UP000198906"/>
    </source>
</evidence>
<evidence type="ECO:0000256" key="3">
    <source>
        <dbReference type="ARBA" id="ARBA00022630"/>
    </source>
</evidence>
<dbReference type="STRING" id="47866.GA0074694_4803"/>
<name>A0A1C6SDK8_9ACTN</name>
<protein>
    <recommendedName>
        <fullName evidence="10">D-lactate dehydrogenase (cytochrome)</fullName>
        <ecNumber evidence="10">1.1.2.4</ecNumber>
    </recommendedName>
</protein>
<dbReference type="GO" id="GO:0004458">
    <property type="term" value="F:D-lactate dehydrogenase (cytochrome) activity"/>
    <property type="evidence" value="ECO:0007669"/>
    <property type="project" value="UniProtKB-EC"/>
</dbReference>
<dbReference type="GO" id="GO:1903457">
    <property type="term" value="P:lactate catabolic process"/>
    <property type="evidence" value="ECO:0007669"/>
    <property type="project" value="TreeGrafter"/>
</dbReference>
<dbReference type="Gene3D" id="3.30.70.2740">
    <property type="match status" value="1"/>
</dbReference>
<dbReference type="PROSITE" id="PS00198">
    <property type="entry name" value="4FE4S_FER_1"/>
    <property type="match status" value="1"/>
</dbReference>
<keyword evidence="14" id="KW-1185">Reference proteome</keyword>
<dbReference type="PROSITE" id="PS51379">
    <property type="entry name" value="4FE4S_FER_2"/>
    <property type="match status" value="1"/>
</dbReference>
<evidence type="ECO:0000256" key="4">
    <source>
        <dbReference type="ARBA" id="ARBA00022723"/>
    </source>
</evidence>
<dbReference type="Pfam" id="PF02754">
    <property type="entry name" value="CCG"/>
    <property type="match status" value="1"/>
</dbReference>
<dbReference type="SUPFAM" id="SSF46548">
    <property type="entry name" value="alpha-helical ferredoxin"/>
    <property type="match status" value="1"/>
</dbReference>
<evidence type="ECO:0000259" key="12">
    <source>
        <dbReference type="PROSITE" id="PS51387"/>
    </source>
</evidence>
<keyword evidence="4" id="KW-0479">Metal-binding</keyword>
<dbReference type="InterPro" id="IPR036318">
    <property type="entry name" value="FAD-bd_PCMH-like_sf"/>
</dbReference>
<dbReference type="Gene3D" id="1.10.1060.10">
    <property type="entry name" value="Alpha-helical ferredoxin"/>
    <property type="match status" value="1"/>
</dbReference>
<evidence type="ECO:0000256" key="10">
    <source>
        <dbReference type="ARBA" id="ARBA00038897"/>
    </source>
</evidence>
<dbReference type="AlphaFoldDB" id="A0A1C6SDK8"/>
<sequence>MTTALVNALRAAVGDVADVRSRALDRHVRAADASHFLLTPQAVVVARDAEAVGRLMRATAGLRVPLTFRAGGTSLSGQGLTEGVLVDVRAGFRDLEVLDDGRRVRVQPGLTLRQVNARLAPYGRRLGPDPASEAACTVGGVVANNSSGMACGTVENCYRTVESLVLVLPSGTVVDTGAPDADERLRAAEPELHEGLLRLRDRVRGNPRSLATIERQFAMKNTMGYGVNSYVDFDTACEILAHLTIGSEGTLAFVAEATFRTVPLRTHAATGFAVFDTLAEANYALPSLVATEAATIELLDATSLRVGQSLGPAADVPAQVAAVTGREHAALLVEYQAETAEQLADLVDVAGAVLAQLPVSTPVRLDRDPRGRAKLWKLRKGLYAAVAGSRPSGTTALLEDIVVPVGSLADTCESLRDLFDVHDYRDSVIFGHAKDGNVHFMLTDRFESEEQLERYHLFTEAMVDVVLGHGGSLKAEHGTGRVMAPYVRRQYGDELYDVMLETKRLVDPDGMLNPGVVLNDDPTVHIQHLKLHPKVEEEVDRCVECGFCEPVCPSKNLTLTPRERIVARRAVESARRRGDEALVAELEQAYRYDGVDTCAADGMCRTACPVQINTGDLVKRLRRDIHGRAETAVWTAAAKHWSSATRAGSVALSLAALSPSKLVTGATDVGRTVLGTEVVPRWTPDLPAGGQRRARPTVDDADALYLPACVGSVFGAVGDGVQVSLERLCERVGLRLAVPEEIDSLCCGTPWSSKGFPRGYDEMRTRVLRAVRRAGHFRVISDATSCTEGFTTLLRDIPGVQVQDAVAFVAEKVLDRLPAHHKIPSLVLHPTCSSAHLGVDDALVHIARSVAEDVHVPVDWGCCAFAGDRGMLHPELTTAATAPEVREVKNLGGAAHASCNRTCEIGMTRATGFPYQHILQLLDAVTRPREESHGA</sequence>
<dbReference type="EC" id="1.1.2.4" evidence="10"/>
<dbReference type="GO" id="GO:0008720">
    <property type="term" value="F:D-lactate dehydrogenase (NAD+) activity"/>
    <property type="evidence" value="ECO:0007669"/>
    <property type="project" value="TreeGrafter"/>
</dbReference>
<dbReference type="InterPro" id="IPR017896">
    <property type="entry name" value="4Fe4S_Fe-S-bd"/>
</dbReference>
<comment type="similarity">
    <text evidence="2">Belongs to the FAD-binding oxidoreductase/transferase type 4 family.</text>
</comment>
<accession>A0A1C6SDK8</accession>
<comment type="cofactor">
    <cofactor evidence="1">
        <name>FAD</name>
        <dbReference type="ChEBI" id="CHEBI:57692"/>
    </cofactor>
</comment>
<dbReference type="InterPro" id="IPR016166">
    <property type="entry name" value="FAD-bd_PCMH"/>
</dbReference>
<feature type="domain" description="4Fe-4S ferredoxin-type" evidence="11">
    <location>
        <begin position="531"/>
        <end position="562"/>
    </location>
</feature>
<dbReference type="InterPro" id="IPR004113">
    <property type="entry name" value="FAD-bd_oxidored_4_C"/>
</dbReference>
<keyword evidence="9" id="KW-0411">Iron-sulfur</keyword>
<keyword evidence="7" id="KW-0560">Oxidoreductase</keyword>
<keyword evidence="3" id="KW-0285">Flavoprotein</keyword>
<keyword evidence="5" id="KW-0274">FAD</keyword>
<evidence type="ECO:0000256" key="5">
    <source>
        <dbReference type="ARBA" id="ARBA00022827"/>
    </source>
</evidence>
<feature type="domain" description="FAD-binding PCMH-type" evidence="12">
    <location>
        <begin position="36"/>
        <end position="264"/>
    </location>
</feature>
<evidence type="ECO:0000256" key="6">
    <source>
        <dbReference type="ARBA" id="ARBA00022946"/>
    </source>
</evidence>
<dbReference type="Pfam" id="PF02913">
    <property type="entry name" value="FAD-oxidase_C"/>
    <property type="match status" value="1"/>
</dbReference>
<dbReference type="GO" id="GO:0071949">
    <property type="term" value="F:FAD binding"/>
    <property type="evidence" value="ECO:0007669"/>
    <property type="project" value="InterPro"/>
</dbReference>